<dbReference type="InterPro" id="IPR013087">
    <property type="entry name" value="Znf_C2H2_type"/>
</dbReference>
<evidence type="ECO:0000313" key="5">
    <source>
        <dbReference type="RefSeq" id="XP_054827972.1"/>
    </source>
</evidence>
<feature type="compositionally biased region" description="Polar residues" evidence="2">
    <location>
        <begin position="429"/>
        <end position="444"/>
    </location>
</feature>
<keyword evidence="4" id="KW-1185">Reference proteome</keyword>
<gene>
    <name evidence="5" type="primary">ZNF839</name>
</gene>
<sequence length="833" mass="91368">MAALGEAASVLSEGKDGVAQGPAAPPEAALPLQPFQSRPAPAGEAQQIQRLVAVAGKGQPDEASLARKAVSDLVLSAGLPAPASSSPGNLGPSPPPAQESGLLTPPLSSSAQSFNAATEPLPASSALHNAAQQLQDVARRVALQQGKSEAAAAALPPARLLPAQQFETICVQVQSDQTKENERPELSFAAVQSQDVAVAQPVEKNAKVLGLNVINPQIIRILPLTETGSDQFFLHNSSGPTIQLLLQRPLHPRGQVSADKITTHCMLNEQRSKTTHTPNITVISTNLANSAGNLEKKQKLKKNLKVKTRSGRISRPPKYKAKDYKFIKTEDLADCHQSDSDDYSELSVEDDEEGKEKETPSLFGALNCDLRPKLFKCQTCEKSYIGKGGLARHYKLNPDHGPQECSPSSSLNSLCMMTLLEDAGKANGQKSYQTVVPPQVTDTLTNKKGDATENQQQSGTGEGKRIFAVQQKDTRLLHSGLGRPRPPRQRGRPRNAERSRYSSRFSKPGQFPSKFNNKSAEYHSVFRRKARLEELIQQCTNEDFMELVVPHFTAFVTVFEFLLMKVKKDEPAKTLFPGIYREFEELHAMVMKMCQEYFSNPEIKEPVEIKNPKVAESLGINCNLFGVQSIQAGSSSKQVKTFGKQIFPEASGQKRAAESSNELLPLAKRSREESLLENMNDYANHHGMEETSATNEDFPPEDNCGNRLVEEQCESLELEVGMDCANPNLSCQPMKAVLENLQLSRKLGLDCCPSCLFEPSVNAENLPEKLMKANSPWNTASRPKESGFCSTLAFEESSENPGLSEREENSHKEKYQELQQKERKDSSITKKAE</sequence>
<feature type="region of interest" description="Disordered" evidence="2">
    <location>
        <begin position="429"/>
        <end position="513"/>
    </location>
</feature>
<dbReference type="RefSeq" id="XP_054827972.1">
    <property type="nucleotide sequence ID" value="XM_054971997.1"/>
</dbReference>
<feature type="compositionally biased region" description="Basic and acidic residues" evidence="2">
    <location>
        <begin position="804"/>
        <end position="833"/>
    </location>
</feature>
<feature type="compositionally biased region" description="Low complexity" evidence="2">
    <location>
        <begin position="19"/>
        <end position="34"/>
    </location>
</feature>
<feature type="compositionally biased region" description="Polar residues" evidence="2">
    <location>
        <begin position="106"/>
        <end position="116"/>
    </location>
</feature>
<feature type="compositionally biased region" description="Low complexity" evidence="2">
    <location>
        <begin position="78"/>
        <end position="91"/>
    </location>
</feature>
<feature type="region of interest" description="Disordered" evidence="2">
    <location>
        <begin position="78"/>
        <end position="119"/>
    </location>
</feature>
<feature type="compositionally biased region" description="Acidic residues" evidence="2">
    <location>
        <begin position="340"/>
        <end position="353"/>
    </location>
</feature>
<feature type="domain" description="C2H2-type" evidence="3">
    <location>
        <begin position="375"/>
        <end position="402"/>
    </location>
</feature>
<reference evidence="5" key="1">
    <citation type="submission" date="2025-08" db="UniProtKB">
        <authorList>
            <consortium name="RefSeq"/>
        </authorList>
    </citation>
    <scope>IDENTIFICATION</scope>
    <source>
        <tissue evidence="5">Blood</tissue>
    </source>
</reference>
<evidence type="ECO:0000256" key="2">
    <source>
        <dbReference type="SAM" id="MobiDB-lite"/>
    </source>
</evidence>
<accession>A0AA97KSH6</accession>
<feature type="region of interest" description="Disordered" evidence="2">
    <location>
        <begin position="1"/>
        <end position="45"/>
    </location>
</feature>
<dbReference type="CTD" id="55778"/>
<feature type="region of interest" description="Disordered" evidence="2">
    <location>
        <begin position="794"/>
        <end position="833"/>
    </location>
</feature>
<dbReference type="InterPro" id="IPR039946">
    <property type="entry name" value="ZN839"/>
</dbReference>
<dbReference type="InterPro" id="IPR031885">
    <property type="entry name" value="DUF4764"/>
</dbReference>
<dbReference type="PANTHER" id="PTHR16116:SF5">
    <property type="entry name" value="ZINC FINGER PROTEIN 839"/>
    <property type="match status" value="1"/>
</dbReference>
<evidence type="ECO:0000259" key="3">
    <source>
        <dbReference type="PROSITE" id="PS50157"/>
    </source>
</evidence>
<dbReference type="GeneID" id="129324649"/>
<dbReference type="PANTHER" id="PTHR16116">
    <property type="entry name" value="ZINC FINGER PROTEIN 839"/>
    <property type="match status" value="1"/>
</dbReference>
<dbReference type="AlphaFoldDB" id="A0AA97KSH6"/>
<keyword evidence="1" id="KW-0863">Zinc-finger</keyword>
<evidence type="ECO:0000256" key="1">
    <source>
        <dbReference type="PROSITE-ProRule" id="PRU00042"/>
    </source>
</evidence>
<dbReference type="KEGG" id="emc:129324649"/>
<proteinExistence type="predicted"/>
<keyword evidence="1" id="KW-0862">Zinc</keyword>
<name>A0AA97KSH6_EUBMA</name>
<dbReference type="PROSITE" id="PS50157">
    <property type="entry name" value="ZINC_FINGER_C2H2_2"/>
    <property type="match status" value="1"/>
</dbReference>
<evidence type="ECO:0000313" key="4">
    <source>
        <dbReference type="Proteomes" id="UP001190640"/>
    </source>
</evidence>
<protein>
    <submittedName>
        <fullName evidence="5">Zinc finger protein 839</fullName>
    </submittedName>
</protein>
<organism evidence="4 5">
    <name type="scientific">Eublepharis macularius</name>
    <name type="common">Leopard gecko</name>
    <name type="synonym">Cyrtodactylus macularius</name>
    <dbReference type="NCBI Taxonomy" id="481883"/>
    <lineage>
        <taxon>Eukaryota</taxon>
        <taxon>Metazoa</taxon>
        <taxon>Chordata</taxon>
        <taxon>Craniata</taxon>
        <taxon>Vertebrata</taxon>
        <taxon>Euteleostomi</taxon>
        <taxon>Lepidosauria</taxon>
        <taxon>Squamata</taxon>
        <taxon>Bifurcata</taxon>
        <taxon>Gekkota</taxon>
        <taxon>Eublepharidae</taxon>
        <taxon>Eublepharinae</taxon>
        <taxon>Eublepharis</taxon>
    </lineage>
</organism>
<feature type="region of interest" description="Disordered" evidence="2">
    <location>
        <begin position="336"/>
        <end position="358"/>
    </location>
</feature>
<keyword evidence="1" id="KW-0479">Metal-binding</keyword>
<dbReference type="Pfam" id="PF15961">
    <property type="entry name" value="DUF4764"/>
    <property type="match status" value="1"/>
</dbReference>
<dbReference type="GO" id="GO:0008270">
    <property type="term" value="F:zinc ion binding"/>
    <property type="evidence" value="ECO:0007669"/>
    <property type="project" value="UniProtKB-KW"/>
</dbReference>
<dbReference type="Proteomes" id="UP001190640">
    <property type="component" value="Chromosome 2"/>
</dbReference>